<dbReference type="HOGENOM" id="CLU_009630_3_0_1"/>
<evidence type="ECO:0000313" key="8">
    <source>
        <dbReference type="Proteomes" id="UP000054549"/>
    </source>
</evidence>
<feature type="domain" description="Galactose oxidase-like Early set" evidence="6">
    <location>
        <begin position="492"/>
        <end position="599"/>
    </location>
</feature>
<protein>
    <submittedName>
        <fullName evidence="7">Copper radical oxidase</fullName>
    </submittedName>
</protein>
<evidence type="ECO:0000256" key="2">
    <source>
        <dbReference type="SAM" id="MobiDB-lite"/>
    </source>
</evidence>
<proteinExistence type="predicted"/>
<evidence type="ECO:0000256" key="4">
    <source>
        <dbReference type="SAM" id="SignalP"/>
    </source>
</evidence>
<dbReference type="PANTHER" id="PTHR32208">
    <property type="entry name" value="SECRETED PROTEIN-RELATED"/>
    <property type="match status" value="1"/>
</dbReference>
<feature type="chain" id="PRO_5002155992" evidence="4">
    <location>
        <begin position="24"/>
        <end position="769"/>
    </location>
</feature>
<gene>
    <name evidence="7" type="ORF">M378DRAFT_165271</name>
</gene>
<feature type="region of interest" description="Disordered" evidence="2">
    <location>
        <begin position="611"/>
        <end position="642"/>
    </location>
</feature>
<dbReference type="InParanoid" id="A0A0C2T857"/>
<dbReference type="PANTHER" id="PTHR32208:SF21">
    <property type="entry name" value="LOW QUALITY PROTEIN: ALDEHYDE OXIDASE GLOX-LIKE"/>
    <property type="match status" value="1"/>
</dbReference>
<dbReference type="InterPro" id="IPR009880">
    <property type="entry name" value="Glyoxal_oxidase_N"/>
</dbReference>
<reference evidence="7 8" key="1">
    <citation type="submission" date="2014-04" db="EMBL/GenBank/DDBJ databases">
        <title>Evolutionary Origins and Diversification of the Mycorrhizal Mutualists.</title>
        <authorList>
            <consortium name="DOE Joint Genome Institute"/>
            <consortium name="Mycorrhizal Genomics Consortium"/>
            <person name="Kohler A."/>
            <person name="Kuo A."/>
            <person name="Nagy L.G."/>
            <person name="Floudas D."/>
            <person name="Copeland A."/>
            <person name="Barry K.W."/>
            <person name="Cichocki N."/>
            <person name="Veneault-Fourrey C."/>
            <person name="LaButti K."/>
            <person name="Lindquist E.A."/>
            <person name="Lipzen A."/>
            <person name="Lundell T."/>
            <person name="Morin E."/>
            <person name="Murat C."/>
            <person name="Riley R."/>
            <person name="Ohm R."/>
            <person name="Sun H."/>
            <person name="Tunlid A."/>
            <person name="Henrissat B."/>
            <person name="Grigoriev I.V."/>
            <person name="Hibbett D.S."/>
            <person name="Martin F."/>
        </authorList>
    </citation>
    <scope>NUCLEOTIDE SEQUENCE [LARGE SCALE GENOMIC DNA]</scope>
    <source>
        <strain evidence="7 8">Koide BX008</strain>
    </source>
</reference>
<feature type="compositionally biased region" description="Low complexity" evidence="2">
    <location>
        <begin position="623"/>
        <end position="642"/>
    </location>
</feature>
<feature type="signal peptide" evidence="4">
    <location>
        <begin position="1"/>
        <end position="23"/>
    </location>
</feature>
<evidence type="ECO:0000313" key="7">
    <source>
        <dbReference type="EMBL" id="KIL62809.1"/>
    </source>
</evidence>
<evidence type="ECO:0000259" key="5">
    <source>
        <dbReference type="Pfam" id="PF07250"/>
    </source>
</evidence>
<keyword evidence="3" id="KW-0812">Transmembrane</keyword>
<name>A0A0C2T857_AMAMK</name>
<dbReference type="Proteomes" id="UP000054549">
    <property type="component" value="Unassembled WGS sequence"/>
</dbReference>
<dbReference type="EMBL" id="KN818266">
    <property type="protein sequence ID" value="KIL62809.1"/>
    <property type="molecule type" value="Genomic_DNA"/>
</dbReference>
<accession>A0A0C2T857</accession>
<sequence length="769" mass="81519">MLLHPPTLLLALSLASISSLSLAATAGSFADGGKTQVSAMMMFLGNEQKVYILDKAEGNAALVNGHPAWGAVWDVATHQAQVMDVRTNTFCASGAHLPNGSFVTFGGNGAVGPGASLGDQLIDPYSASWDSRYQDFDGRKSIRVLNPCRNSDNFNSANCQWYDNPSVLSMQRRRWYSTAESLGDGTITLIGGMVNGGYINRNVPDTDPVTEGLAAENSFEFFPPKGDPQIFNFLVKTSGLNTYAHAYLMASGRVFLQANISTALWDPNTFQETDLPDMPGGVARVYPASGAVAMLPMTPANNYSQTVLFCGGTDMPAADYGDYSHPVINTWNYPASNDCQRITPEPQDGSSPIYVQDDDMFEGRTMGQFIILPDQTLLVVNGGLNGTAGYSQATGQTPNFGDMPFGESLASGPVGTPAIYNPSAPQGKRWSRSGLATSSIPRLYHSSAILLPDASVLIAGSNPNLDVNLTTVFPTTYQAEIFYPSYFSSSTRPIVSGVPNTISYGGQSFDITISPNSYSGSSNDAADSATVVLQRGGFSTHAMNMGQRLLQLNNTYTVYDNGTITLHVAQAPPNSNLFQPGPALLFVTVQGIPSNGTYVILGSGQVGTQPLSAASDLPANVRSSNPNGGSSNTTTSNSGSTSSHTGIIIGGIVAAIAALGIVVALIAVYRSRRRRPIPRSSPTMKSGGPLATATTTFGMSRDVRNSDSSAFVPLQQDNFSHTWTPSSASFTGPYHDMTPGSPASRPSALGLDDYDPYAHPHTSDPRYRY</sequence>
<organism evidence="7 8">
    <name type="scientific">Amanita muscaria (strain Koide BX008)</name>
    <dbReference type="NCBI Taxonomy" id="946122"/>
    <lineage>
        <taxon>Eukaryota</taxon>
        <taxon>Fungi</taxon>
        <taxon>Dikarya</taxon>
        <taxon>Basidiomycota</taxon>
        <taxon>Agaricomycotina</taxon>
        <taxon>Agaricomycetes</taxon>
        <taxon>Agaricomycetidae</taxon>
        <taxon>Agaricales</taxon>
        <taxon>Pluteineae</taxon>
        <taxon>Amanitaceae</taxon>
        <taxon>Amanita</taxon>
    </lineage>
</organism>
<keyword evidence="8" id="KW-1185">Reference proteome</keyword>
<dbReference type="CDD" id="cd02851">
    <property type="entry name" value="E_set_GO_C"/>
    <property type="match status" value="1"/>
</dbReference>
<evidence type="ECO:0000256" key="1">
    <source>
        <dbReference type="ARBA" id="ARBA00022729"/>
    </source>
</evidence>
<dbReference type="STRING" id="946122.A0A0C2T857"/>
<dbReference type="AlphaFoldDB" id="A0A0C2T857"/>
<keyword evidence="1 4" id="KW-0732">Signal</keyword>
<keyword evidence="3" id="KW-0472">Membrane</keyword>
<dbReference type="SUPFAM" id="SSF50965">
    <property type="entry name" value="Galactose oxidase, central domain"/>
    <property type="match status" value="1"/>
</dbReference>
<feature type="domain" description="Glyoxal oxidase N-terminal" evidence="5">
    <location>
        <begin position="136"/>
        <end position="486"/>
    </location>
</feature>
<dbReference type="Gene3D" id="2.60.40.10">
    <property type="entry name" value="Immunoglobulins"/>
    <property type="match status" value="1"/>
</dbReference>
<dbReference type="InterPro" id="IPR011043">
    <property type="entry name" value="Gal_Oxase/kelch_b-propeller"/>
</dbReference>
<keyword evidence="3" id="KW-1133">Transmembrane helix</keyword>
<dbReference type="Gene3D" id="2.130.10.80">
    <property type="entry name" value="Galactose oxidase/kelch, beta-propeller"/>
    <property type="match status" value="1"/>
</dbReference>
<evidence type="ECO:0000256" key="3">
    <source>
        <dbReference type="SAM" id="Phobius"/>
    </source>
</evidence>
<dbReference type="InterPro" id="IPR013783">
    <property type="entry name" value="Ig-like_fold"/>
</dbReference>
<dbReference type="Pfam" id="PF09118">
    <property type="entry name" value="GO-like_E_set"/>
    <property type="match status" value="1"/>
</dbReference>
<feature type="transmembrane region" description="Helical" evidence="3">
    <location>
        <begin position="647"/>
        <end position="669"/>
    </location>
</feature>
<dbReference type="InterPro" id="IPR014756">
    <property type="entry name" value="Ig_E-set"/>
</dbReference>
<evidence type="ECO:0000259" key="6">
    <source>
        <dbReference type="Pfam" id="PF09118"/>
    </source>
</evidence>
<dbReference type="InterPro" id="IPR015202">
    <property type="entry name" value="GO-like_E_set"/>
</dbReference>
<feature type="compositionally biased region" description="Basic and acidic residues" evidence="2">
    <location>
        <begin position="756"/>
        <end position="769"/>
    </location>
</feature>
<dbReference type="Pfam" id="PF07250">
    <property type="entry name" value="Glyoxal_oxid_N"/>
    <property type="match status" value="1"/>
</dbReference>
<dbReference type="SUPFAM" id="SSF81296">
    <property type="entry name" value="E set domains"/>
    <property type="match status" value="1"/>
</dbReference>
<dbReference type="OrthoDB" id="2019572at2759"/>
<dbReference type="InterPro" id="IPR037293">
    <property type="entry name" value="Gal_Oxidase_central_sf"/>
</dbReference>
<feature type="region of interest" description="Disordered" evidence="2">
    <location>
        <begin position="733"/>
        <end position="769"/>
    </location>
</feature>